<evidence type="ECO:0000259" key="4">
    <source>
        <dbReference type="PROSITE" id="PS51071"/>
    </source>
</evidence>
<keyword evidence="3" id="KW-0804">Transcription</keyword>
<dbReference type="PATRIC" id="fig|1185325.3.peg.1090"/>
<protein>
    <submittedName>
        <fullName evidence="6">Transcriptional regulator</fullName>
    </submittedName>
</protein>
<keyword evidence="1" id="KW-0805">Transcription regulation</keyword>
<dbReference type="InterPro" id="IPR035472">
    <property type="entry name" value="RpiR-like_SIS"/>
</dbReference>
<dbReference type="PROSITE" id="PS51071">
    <property type="entry name" value="HTH_RPIR"/>
    <property type="match status" value="1"/>
</dbReference>
<dbReference type="Proteomes" id="UP000007271">
    <property type="component" value="Unassembled WGS sequence"/>
</dbReference>
<dbReference type="SUPFAM" id="SSF53697">
    <property type="entry name" value="SIS domain"/>
    <property type="match status" value="1"/>
</dbReference>
<evidence type="ECO:0000256" key="2">
    <source>
        <dbReference type="ARBA" id="ARBA00023125"/>
    </source>
</evidence>
<dbReference type="Pfam" id="PF01418">
    <property type="entry name" value="HTH_6"/>
    <property type="match status" value="1"/>
</dbReference>
<dbReference type="SUPFAM" id="SSF46689">
    <property type="entry name" value="Homeodomain-like"/>
    <property type="match status" value="1"/>
</dbReference>
<reference evidence="6 7" key="1">
    <citation type="submission" date="2012-05" db="EMBL/GenBank/DDBJ databases">
        <title>Complete Genome Sequence of Lactobacillus coryniformis CECT5711.</title>
        <authorList>
            <person name="Rodriguez J.M."/>
        </authorList>
    </citation>
    <scope>NUCLEOTIDE SEQUENCE [LARGE SCALE GENOMIC DNA]</scope>
    <source>
        <strain evidence="7">CECT5711</strain>
    </source>
</reference>
<keyword evidence="2" id="KW-0238">DNA-binding</keyword>
<dbReference type="InterPro" id="IPR046348">
    <property type="entry name" value="SIS_dom_sf"/>
</dbReference>
<evidence type="ECO:0000256" key="3">
    <source>
        <dbReference type="ARBA" id="ARBA00023163"/>
    </source>
</evidence>
<feature type="domain" description="SIS" evidence="5">
    <location>
        <begin position="111"/>
        <end position="259"/>
    </location>
</feature>
<dbReference type="PANTHER" id="PTHR30514:SF1">
    <property type="entry name" value="HTH-TYPE TRANSCRIPTIONAL REGULATOR HEXR-RELATED"/>
    <property type="match status" value="1"/>
</dbReference>
<evidence type="ECO:0000313" key="6">
    <source>
        <dbReference type="EMBL" id="EJN56091.1"/>
    </source>
</evidence>
<dbReference type="PANTHER" id="PTHR30514">
    <property type="entry name" value="GLUCOKINASE"/>
    <property type="match status" value="1"/>
</dbReference>
<dbReference type="CDD" id="cd05013">
    <property type="entry name" value="SIS_RpiR"/>
    <property type="match status" value="1"/>
</dbReference>
<dbReference type="GO" id="GO:1901135">
    <property type="term" value="P:carbohydrate derivative metabolic process"/>
    <property type="evidence" value="ECO:0007669"/>
    <property type="project" value="InterPro"/>
</dbReference>
<evidence type="ECO:0000313" key="7">
    <source>
        <dbReference type="Proteomes" id="UP000007271"/>
    </source>
</evidence>
<comment type="caution">
    <text evidence="6">The sequence shown here is derived from an EMBL/GenBank/DDBJ whole genome shotgun (WGS) entry which is preliminary data.</text>
</comment>
<dbReference type="InterPro" id="IPR009057">
    <property type="entry name" value="Homeodomain-like_sf"/>
</dbReference>
<dbReference type="PROSITE" id="PS51464">
    <property type="entry name" value="SIS"/>
    <property type="match status" value="1"/>
</dbReference>
<dbReference type="EMBL" id="AKFP01000020">
    <property type="protein sequence ID" value="EJN56091.1"/>
    <property type="molecule type" value="Genomic_DNA"/>
</dbReference>
<sequence>MHLELESIINENYNNLNTTDKEIAEFLVQNKTLVKNSSLEKVAKASLFSQSSIFRFCKKIGLSGFSQLHYVLQETESSTASTLKNIDFLSQTLKSMIWTVNNFKGTKLDELYNVIINAQQIYIYATGWEQQIMAQQLQRNLYLIGQVSFVFPTAREEMNVTKANITSDDIIIVISYSGMNNSVVEMVEQFKLRGTKVMSFTSFHQNKIAQVSDYNLYYDVVIKTIFKYNRSEGFFSNLALLIDLFTMGLSNYMVSGKED</sequence>
<evidence type="ECO:0000256" key="1">
    <source>
        <dbReference type="ARBA" id="ARBA00023015"/>
    </source>
</evidence>
<proteinExistence type="predicted"/>
<name>J2ZT06_9LACO</name>
<gene>
    <name evidence="6" type="ORF">A11Y_38298</name>
</gene>
<evidence type="ECO:0000259" key="5">
    <source>
        <dbReference type="PROSITE" id="PS51464"/>
    </source>
</evidence>
<dbReference type="Gene3D" id="3.40.50.10490">
    <property type="entry name" value="Glucose-6-phosphate isomerase like protein, domain 1"/>
    <property type="match status" value="1"/>
</dbReference>
<organism evidence="6 7">
    <name type="scientific">Loigolactobacillus coryniformis subsp. coryniformis CECT 5711</name>
    <dbReference type="NCBI Taxonomy" id="1185325"/>
    <lineage>
        <taxon>Bacteria</taxon>
        <taxon>Bacillati</taxon>
        <taxon>Bacillota</taxon>
        <taxon>Bacilli</taxon>
        <taxon>Lactobacillales</taxon>
        <taxon>Lactobacillaceae</taxon>
        <taxon>Loigolactobacillus</taxon>
    </lineage>
</organism>
<dbReference type="STRING" id="1185325.A11Y_38298"/>
<feature type="domain" description="HTH rpiR-type" evidence="4">
    <location>
        <begin position="3"/>
        <end position="79"/>
    </location>
</feature>
<dbReference type="AlphaFoldDB" id="J2ZT06"/>
<dbReference type="Pfam" id="PF01380">
    <property type="entry name" value="SIS"/>
    <property type="match status" value="1"/>
</dbReference>
<dbReference type="InterPro" id="IPR036388">
    <property type="entry name" value="WH-like_DNA-bd_sf"/>
</dbReference>
<dbReference type="InterPro" id="IPR001347">
    <property type="entry name" value="SIS_dom"/>
</dbReference>
<dbReference type="GO" id="GO:0003700">
    <property type="term" value="F:DNA-binding transcription factor activity"/>
    <property type="evidence" value="ECO:0007669"/>
    <property type="project" value="InterPro"/>
</dbReference>
<dbReference type="GO" id="GO:0003677">
    <property type="term" value="F:DNA binding"/>
    <property type="evidence" value="ECO:0007669"/>
    <property type="project" value="UniProtKB-KW"/>
</dbReference>
<dbReference type="GO" id="GO:0097367">
    <property type="term" value="F:carbohydrate derivative binding"/>
    <property type="evidence" value="ECO:0007669"/>
    <property type="project" value="InterPro"/>
</dbReference>
<dbReference type="InterPro" id="IPR000281">
    <property type="entry name" value="HTH_RpiR"/>
</dbReference>
<accession>J2ZT06</accession>
<dbReference type="Gene3D" id="1.10.10.10">
    <property type="entry name" value="Winged helix-like DNA-binding domain superfamily/Winged helix DNA-binding domain"/>
    <property type="match status" value="1"/>
</dbReference>
<dbReference type="InterPro" id="IPR047640">
    <property type="entry name" value="RpiR-like"/>
</dbReference>